<dbReference type="OrthoDB" id="23263at10239"/>
<proteinExistence type="predicted"/>
<reference evidence="2 3" key="1">
    <citation type="journal article" date="2005" name="J. Virol.">
        <title>Constituents of SH1, a novel lipid-containing virus infecting the halophilic euryarchaeon Haloarcula hispanica.</title>
        <authorList>
            <person name="Bamford D.H."/>
            <person name="Ravantti J.J."/>
            <person name="Ronnholm G."/>
            <person name="Laurinavicius S."/>
            <person name="Kukkaro P."/>
            <person name="Dyall-Smith M."/>
            <person name="Somerharju P."/>
            <person name="Kalkkinen N."/>
            <person name="Bamford J.K."/>
        </authorList>
    </citation>
    <scope>NUCLEOTIDE SEQUENCE</scope>
</reference>
<sequence>MADVQRSDDGVPEEVPDEATTEHPPEVPGAEPEDYPRRWYLYRKRDVSGISGKGVVAYGVQFPDGVVAYRWTTSPRTTQFAVSIHDVQHIHGHEGKTLVRWIDG</sequence>
<feature type="compositionally biased region" description="Acidic residues" evidence="1">
    <location>
        <begin position="10"/>
        <end position="19"/>
    </location>
</feature>
<name>Q4KPH9_9VIRU</name>
<evidence type="ECO:0000313" key="2">
    <source>
        <dbReference type="EMBL" id="AAY24934.1"/>
    </source>
</evidence>
<feature type="region of interest" description="Disordered" evidence="1">
    <location>
        <begin position="1"/>
        <end position="34"/>
    </location>
</feature>
<dbReference type="EMBL" id="AY950802">
    <property type="protein sequence ID" value="AAY24934.1"/>
    <property type="molecule type" value="Genomic_DNA"/>
</dbReference>
<organism evidence="2 3">
    <name type="scientific">Haloarcula hispanica SH1 virus</name>
    <dbReference type="NCBI Taxonomy" id="326574"/>
    <lineage>
        <taxon>Viruses</taxon>
        <taxon>Singelaviria</taxon>
        <taxon>Helvetiavirae</taxon>
        <taxon>Dividoviricota</taxon>
        <taxon>Laserviricetes</taxon>
        <taxon>Halopanivirales</taxon>
        <taxon>Sphaerolipoviridae</taxon>
        <taxon>Alphasphaerolipovirus</taxon>
        <taxon>Alphasphaerolipovirus serpentinense</taxon>
    </lineage>
</organism>
<dbReference type="GeneID" id="5176995"/>
<evidence type="ECO:0000256" key="1">
    <source>
        <dbReference type="SAM" id="MobiDB-lite"/>
    </source>
</evidence>
<protein>
    <submittedName>
        <fullName evidence="2">ORF 8</fullName>
    </submittedName>
</protein>
<dbReference type="RefSeq" id="YP_271865.1">
    <property type="nucleotide sequence ID" value="NC_007217.1"/>
</dbReference>
<dbReference type="Proteomes" id="UP000001469">
    <property type="component" value="Segment"/>
</dbReference>
<accession>Q4KPH9</accession>
<dbReference type="KEGG" id="vg:5176995"/>
<keyword evidence="3" id="KW-1185">Reference proteome</keyword>
<evidence type="ECO:0000313" key="3">
    <source>
        <dbReference type="Proteomes" id="UP000001469"/>
    </source>
</evidence>